<protein>
    <submittedName>
        <fullName evidence="5">Epoxide hydrolase family protein</fullName>
        <ecNumber evidence="5">3.-.-.-</ecNumber>
    </submittedName>
</protein>
<dbReference type="GO" id="GO:0016787">
    <property type="term" value="F:hydrolase activity"/>
    <property type="evidence" value="ECO:0007669"/>
    <property type="project" value="UniProtKB-KW"/>
</dbReference>
<organism evidence="5 6">
    <name type="scientific">Actinoplanes sichuanensis</name>
    <dbReference type="NCBI Taxonomy" id="512349"/>
    <lineage>
        <taxon>Bacteria</taxon>
        <taxon>Bacillati</taxon>
        <taxon>Actinomycetota</taxon>
        <taxon>Actinomycetes</taxon>
        <taxon>Micromonosporales</taxon>
        <taxon>Micromonosporaceae</taxon>
        <taxon>Actinoplanes</taxon>
    </lineage>
</organism>
<dbReference type="PANTHER" id="PTHR21661:SF35">
    <property type="entry name" value="EPOXIDE HYDROLASE"/>
    <property type="match status" value="1"/>
</dbReference>
<dbReference type="EMBL" id="JBHTMK010000024">
    <property type="protein sequence ID" value="MFD1367398.1"/>
    <property type="molecule type" value="Genomic_DNA"/>
</dbReference>
<dbReference type="Gene3D" id="3.40.50.1820">
    <property type="entry name" value="alpha/beta hydrolase"/>
    <property type="match status" value="1"/>
</dbReference>
<accession>A0ABW4AAT8</accession>
<evidence type="ECO:0000256" key="2">
    <source>
        <dbReference type="ARBA" id="ARBA00022797"/>
    </source>
</evidence>
<proteinExistence type="inferred from homology"/>
<name>A0ABW4AAT8_9ACTN</name>
<dbReference type="PANTHER" id="PTHR21661">
    <property type="entry name" value="EPOXIDE HYDROLASE 1-RELATED"/>
    <property type="match status" value="1"/>
</dbReference>
<dbReference type="Pfam" id="PF06441">
    <property type="entry name" value="EHN"/>
    <property type="match status" value="1"/>
</dbReference>
<gene>
    <name evidence="5" type="ORF">ACFQ5G_18735</name>
</gene>
<dbReference type="InterPro" id="IPR010497">
    <property type="entry name" value="Epoxide_hydro_N"/>
</dbReference>
<sequence length="252" mass="27477">MIESFRVDVPQDDLDGLVERLARTRWPAGTGWAELTGLVEHWQAHFDWRRQEARLNSFPQFIATVNGCRVHFLHVRSQKPGALPLIVGRGGPGTVFGILDDLRVLATDFHLVVPTLPGFPFGGVRAGAEQTAEAWAELMARLGYVRYGVHGGGFGTPVAAMLAELHPERAFRVQLDGLEEAAKPDDGLGAAAVAFNDSPAGLLEWCLRDRGGRDDEALLTDVTTFWLAGVTPPPEGGTMAALRVPEIRDYFI</sequence>
<dbReference type="InterPro" id="IPR029058">
    <property type="entry name" value="AB_hydrolase_fold"/>
</dbReference>
<dbReference type="RefSeq" id="WP_317792576.1">
    <property type="nucleotide sequence ID" value="NZ_AP028461.1"/>
</dbReference>
<dbReference type="EC" id="3.-.-.-" evidence="5"/>
<comment type="similarity">
    <text evidence="1">Belongs to the peptidase S33 family.</text>
</comment>
<keyword evidence="6" id="KW-1185">Reference proteome</keyword>
<reference evidence="6" key="1">
    <citation type="journal article" date="2019" name="Int. J. Syst. Evol. Microbiol.">
        <title>The Global Catalogue of Microorganisms (GCM) 10K type strain sequencing project: providing services to taxonomists for standard genome sequencing and annotation.</title>
        <authorList>
            <consortium name="The Broad Institute Genomics Platform"/>
            <consortium name="The Broad Institute Genome Sequencing Center for Infectious Disease"/>
            <person name="Wu L."/>
            <person name="Ma J."/>
        </authorList>
    </citation>
    <scope>NUCLEOTIDE SEQUENCE [LARGE SCALE GENOMIC DNA]</scope>
    <source>
        <strain evidence="6">CCM 7526</strain>
    </source>
</reference>
<dbReference type="SUPFAM" id="SSF53474">
    <property type="entry name" value="alpha/beta-Hydrolases"/>
    <property type="match status" value="1"/>
</dbReference>
<evidence type="ECO:0000256" key="3">
    <source>
        <dbReference type="ARBA" id="ARBA00022801"/>
    </source>
</evidence>
<keyword evidence="3 5" id="KW-0378">Hydrolase</keyword>
<evidence type="ECO:0000256" key="1">
    <source>
        <dbReference type="ARBA" id="ARBA00010088"/>
    </source>
</evidence>
<dbReference type="Proteomes" id="UP001597183">
    <property type="component" value="Unassembled WGS sequence"/>
</dbReference>
<evidence type="ECO:0000313" key="5">
    <source>
        <dbReference type="EMBL" id="MFD1367398.1"/>
    </source>
</evidence>
<evidence type="ECO:0000259" key="4">
    <source>
        <dbReference type="Pfam" id="PF06441"/>
    </source>
</evidence>
<keyword evidence="2" id="KW-0058">Aromatic hydrocarbons catabolism</keyword>
<feature type="domain" description="Epoxide hydrolase N-terminal" evidence="4">
    <location>
        <begin position="2"/>
        <end position="96"/>
    </location>
</feature>
<comment type="caution">
    <text evidence="5">The sequence shown here is derived from an EMBL/GenBank/DDBJ whole genome shotgun (WGS) entry which is preliminary data.</text>
</comment>
<evidence type="ECO:0000313" key="6">
    <source>
        <dbReference type="Proteomes" id="UP001597183"/>
    </source>
</evidence>